<accession>A0ABQ5VS02</accession>
<dbReference type="SUPFAM" id="SSF53448">
    <property type="entry name" value="Nucleotide-diphospho-sugar transferases"/>
    <property type="match status" value="1"/>
</dbReference>
<dbReference type="InterPro" id="IPR029044">
    <property type="entry name" value="Nucleotide-diphossugar_trans"/>
</dbReference>
<keyword evidence="4 7" id="KW-0808">Transferase</keyword>
<dbReference type="GO" id="GO:0016740">
    <property type="term" value="F:transferase activity"/>
    <property type="evidence" value="ECO:0007669"/>
    <property type="project" value="UniProtKB-KW"/>
</dbReference>
<evidence type="ECO:0000259" key="6">
    <source>
        <dbReference type="Pfam" id="PF00535"/>
    </source>
</evidence>
<name>A0ABQ5VS02_9RHOB</name>
<evidence type="ECO:0000256" key="2">
    <source>
        <dbReference type="ARBA" id="ARBA00022475"/>
    </source>
</evidence>
<sequence>MPAPLSIVIPTLNVAHHITPTLRALIEGLNAGLVHELIFADGGSDDNIQHIADEIGARIITAPMGRGTQLDAGVSAARGAWVLVIHADTILAEGWSSVLEAHIASKAHAGYGQLCFDSGHFMARVTAKWANLRARLFDMPYGDQGLLISKRLYNAVGGYAPVPIMEDVLIAQALKGQMVALNFTAQTSAIRYERAGWLRQGLRNIILVARFKLGASPEVLAQKYRASTPRKT</sequence>
<evidence type="ECO:0000256" key="1">
    <source>
        <dbReference type="ARBA" id="ARBA00004236"/>
    </source>
</evidence>
<evidence type="ECO:0000313" key="7">
    <source>
        <dbReference type="EMBL" id="GLQ33883.1"/>
    </source>
</evidence>
<evidence type="ECO:0000256" key="3">
    <source>
        <dbReference type="ARBA" id="ARBA00022676"/>
    </source>
</evidence>
<dbReference type="InterPro" id="IPR026461">
    <property type="entry name" value="Trfase_2_rSAM/seldom_assoc"/>
</dbReference>
<keyword evidence="3" id="KW-0328">Glycosyltransferase</keyword>
<evidence type="ECO:0000313" key="8">
    <source>
        <dbReference type="Proteomes" id="UP001156694"/>
    </source>
</evidence>
<keyword evidence="2" id="KW-1003">Cell membrane</keyword>
<evidence type="ECO:0000256" key="5">
    <source>
        <dbReference type="ARBA" id="ARBA00023136"/>
    </source>
</evidence>
<comment type="subcellular location">
    <subcellularLocation>
        <location evidence="1">Cell membrane</location>
    </subcellularLocation>
</comment>
<protein>
    <submittedName>
        <fullName evidence="7">Glycosyl transferase</fullName>
    </submittedName>
</protein>
<keyword evidence="8" id="KW-1185">Reference proteome</keyword>
<proteinExistence type="predicted"/>
<dbReference type="RefSeq" id="WP_284375232.1">
    <property type="nucleotide sequence ID" value="NZ_BSNN01000002.1"/>
</dbReference>
<feature type="domain" description="Glycosyltransferase 2-like" evidence="6">
    <location>
        <begin position="6"/>
        <end position="107"/>
    </location>
</feature>
<dbReference type="PANTHER" id="PTHR43646">
    <property type="entry name" value="GLYCOSYLTRANSFERASE"/>
    <property type="match status" value="1"/>
</dbReference>
<reference evidence="8" key="1">
    <citation type="journal article" date="2019" name="Int. J. Syst. Evol. Microbiol.">
        <title>The Global Catalogue of Microorganisms (GCM) 10K type strain sequencing project: providing services to taxonomists for standard genome sequencing and annotation.</title>
        <authorList>
            <consortium name="The Broad Institute Genomics Platform"/>
            <consortium name="The Broad Institute Genome Sequencing Center for Infectious Disease"/>
            <person name="Wu L."/>
            <person name="Ma J."/>
        </authorList>
    </citation>
    <scope>NUCLEOTIDE SEQUENCE [LARGE SCALE GENOMIC DNA]</scope>
    <source>
        <strain evidence="8">NBRC 110140</strain>
    </source>
</reference>
<evidence type="ECO:0000256" key="4">
    <source>
        <dbReference type="ARBA" id="ARBA00022679"/>
    </source>
</evidence>
<dbReference type="Gene3D" id="3.90.550.10">
    <property type="entry name" value="Spore Coat Polysaccharide Biosynthesis Protein SpsA, Chain A"/>
    <property type="match status" value="1"/>
</dbReference>
<organism evidence="7 8">
    <name type="scientific">Amylibacter marinus</name>
    <dbReference type="NCBI Taxonomy" id="1475483"/>
    <lineage>
        <taxon>Bacteria</taxon>
        <taxon>Pseudomonadati</taxon>
        <taxon>Pseudomonadota</taxon>
        <taxon>Alphaproteobacteria</taxon>
        <taxon>Rhodobacterales</taxon>
        <taxon>Paracoccaceae</taxon>
        <taxon>Amylibacter</taxon>
    </lineage>
</organism>
<dbReference type="Proteomes" id="UP001156694">
    <property type="component" value="Unassembled WGS sequence"/>
</dbReference>
<dbReference type="EMBL" id="BSNN01000002">
    <property type="protein sequence ID" value="GLQ33883.1"/>
    <property type="molecule type" value="Genomic_DNA"/>
</dbReference>
<dbReference type="NCBIfam" id="TIGR04283">
    <property type="entry name" value="glyco_like_mftF"/>
    <property type="match status" value="1"/>
</dbReference>
<comment type="caution">
    <text evidence="7">The sequence shown here is derived from an EMBL/GenBank/DDBJ whole genome shotgun (WGS) entry which is preliminary data.</text>
</comment>
<dbReference type="PANTHER" id="PTHR43646:SF2">
    <property type="entry name" value="GLYCOSYLTRANSFERASE 2-LIKE DOMAIN-CONTAINING PROTEIN"/>
    <property type="match status" value="1"/>
</dbReference>
<dbReference type="CDD" id="cd02522">
    <property type="entry name" value="GT_2_like_a"/>
    <property type="match status" value="1"/>
</dbReference>
<dbReference type="InterPro" id="IPR001173">
    <property type="entry name" value="Glyco_trans_2-like"/>
</dbReference>
<dbReference type="Pfam" id="PF00535">
    <property type="entry name" value="Glycos_transf_2"/>
    <property type="match status" value="1"/>
</dbReference>
<keyword evidence="5" id="KW-0472">Membrane</keyword>
<gene>
    <name evidence="7" type="primary">wcaA</name>
    <name evidence="7" type="ORF">GCM10007939_01660</name>
</gene>